<name>A0A0F7TBZ3_PENBI</name>
<evidence type="ECO:0000313" key="3">
    <source>
        <dbReference type="EMBL" id="CEJ54129.1"/>
    </source>
</evidence>
<keyword evidence="4" id="KW-1185">Reference proteome</keyword>
<proteinExistence type="predicted"/>
<keyword evidence="1" id="KW-0812">Transmembrane</keyword>
<dbReference type="Proteomes" id="UP000042958">
    <property type="component" value="Unassembled WGS sequence"/>
</dbReference>
<dbReference type="EMBL" id="CDHK01000001">
    <property type="protein sequence ID" value="CEJ54129.1"/>
    <property type="molecule type" value="Genomic_DNA"/>
</dbReference>
<reference evidence="4" key="1">
    <citation type="journal article" date="2015" name="Genome Announc.">
        <title>Draft genome sequence of the fungus Penicillium brasilianum MG11.</title>
        <authorList>
            <person name="Horn F."/>
            <person name="Linde J."/>
            <person name="Mattern D.J."/>
            <person name="Walther G."/>
            <person name="Guthke R."/>
            <person name="Brakhage A.A."/>
            <person name="Valiante V."/>
        </authorList>
    </citation>
    <scope>NUCLEOTIDE SEQUENCE [LARGE SCALE GENOMIC DNA]</scope>
    <source>
        <strain evidence="4">MG11</strain>
    </source>
</reference>
<evidence type="ECO:0000313" key="4">
    <source>
        <dbReference type="Proteomes" id="UP000042958"/>
    </source>
</evidence>
<feature type="transmembrane region" description="Helical" evidence="1">
    <location>
        <begin position="266"/>
        <end position="287"/>
    </location>
</feature>
<keyword evidence="2" id="KW-0732">Signal</keyword>
<organism evidence="3 4">
    <name type="scientific">Penicillium brasilianum</name>
    <dbReference type="NCBI Taxonomy" id="104259"/>
    <lineage>
        <taxon>Eukaryota</taxon>
        <taxon>Fungi</taxon>
        <taxon>Dikarya</taxon>
        <taxon>Ascomycota</taxon>
        <taxon>Pezizomycotina</taxon>
        <taxon>Eurotiomycetes</taxon>
        <taxon>Eurotiomycetidae</taxon>
        <taxon>Eurotiales</taxon>
        <taxon>Aspergillaceae</taxon>
        <taxon>Penicillium</taxon>
    </lineage>
</organism>
<dbReference type="STRING" id="104259.A0A0F7TBZ3"/>
<dbReference type="AlphaFoldDB" id="A0A0F7TBZ3"/>
<keyword evidence="1" id="KW-1133">Transmembrane helix</keyword>
<feature type="signal peptide" evidence="2">
    <location>
        <begin position="1"/>
        <end position="25"/>
    </location>
</feature>
<sequence>MSTLPASLAIIAVIASSLLRPTGRATILEDVKANIKTFSPYQSAVIVTSQTIELITWRLTNIAEIHASLWALAGVHFFIPETRSMPAELSHGLLVTSARRIFLAGIALPSQVLLLWSSCHWAIKWSMGFLLAEAAMVEVSTWFLTVSCAGVVLRSDWPRRPIFSKQLFVSGPCPGNHVQKSNGTASLDNSKDNDFEHCHATAGDNLCDRVQRIWGPDTRADKELPVGRHPLENIPNIAPVVASTGPVLVPWTCGHGRCLLYMLSRVLVRACLYSVVVFDFGAAAWLLHGNTHAVLIRISRFLLARRLLNDLLTLAFLCAVLIFVAIPTYLILVVFLPWIFRKSVCLQPARNRIIRFFHGTPSWLKVVGRYILFCLSIFIAWNITRILMQRDPILTDSILSYSIELGLVPKVALFISRRCLTLPNSGAQRSDVTRYPSDPKLATNDLPPMARLNEGAHYDEDKTNEKARKERLLASYAKFRLTVLLPNGAFWILRQWDMNALLGYLDK</sequence>
<dbReference type="OrthoDB" id="4495044at2759"/>
<gene>
    <name evidence="3" type="ORF">PMG11_00451</name>
</gene>
<keyword evidence="1" id="KW-0472">Membrane</keyword>
<accession>A0A0F7TBZ3</accession>
<feature type="transmembrane region" description="Helical" evidence="1">
    <location>
        <begin position="311"/>
        <end position="340"/>
    </location>
</feature>
<evidence type="ECO:0000256" key="1">
    <source>
        <dbReference type="SAM" id="Phobius"/>
    </source>
</evidence>
<protein>
    <submittedName>
        <fullName evidence="3">Uncharacterized protein</fullName>
    </submittedName>
</protein>
<feature type="transmembrane region" description="Helical" evidence="1">
    <location>
        <begin position="361"/>
        <end position="381"/>
    </location>
</feature>
<evidence type="ECO:0000256" key="2">
    <source>
        <dbReference type="SAM" id="SignalP"/>
    </source>
</evidence>
<feature type="chain" id="PRO_5002522251" evidence="2">
    <location>
        <begin position="26"/>
        <end position="507"/>
    </location>
</feature>